<dbReference type="InterPro" id="IPR018466">
    <property type="entry name" value="Kre9/Knh1-like_N"/>
</dbReference>
<reference evidence="4 5" key="1">
    <citation type="submission" date="2016-07" db="EMBL/GenBank/DDBJ databases">
        <title>Pervasive Adenine N6-methylation of Active Genes in Fungi.</title>
        <authorList>
            <consortium name="DOE Joint Genome Institute"/>
            <person name="Mondo S.J."/>
            <person name="Dannebaum R.O."/>
            <person name="Kuo R.C."/>
            <person name="Labutti K."/>
            <person name="Haridas S."/>
            <person name="Kuo A."/>
            <person name="Salamov A."/>
            <person name="Ahrendt S.R."/>
            <person name="Lipzen A."/>
            <person name="Sullivan W."/>
            <person name="Andreopoulos W.B."/>
            <person name="Clum A."/>
            <person name="Lindquist E."/>
            <person name="Daum C."/>
            <person name="Ramamoorthy G.K."/>
            <person name="Gryganskyi A."/>
            <person name="Culley D."/>
            <person name="Magnuson J.K."/>
            <person name="James T.Y."/>
            <person name="O'Malley M.A."/>
            <person name="Stajich J.E."/>
            <person name="Spatafora J.W."/>
            <person name="Visel A."/>
            <person name="Grigoriev I.V."/>
        </authorList>
    </citation>
    <scope>NUCLEOTIDE SEQUENCE [LARGE SCALE GENOMIC DNA]</scope>
    <source>
        <strain evidence="4 5">CBS 931.73</strain>
    </source>
</reference>
<accession>A0A1Y1YME8</accession>
<dbReference type="EMBL" id="MCFE01000101">
    <property type="protein sequence ID" value="ORX99190.1"/>
    <property type="molecule type" value="Genomic_DNA"/>
</dbReference>
<evidence type="ECO:0000313" key="5">
    <source>
        <dbReference type="Proteomes" id="UP000193498"/>
    </source>
</evidence>
<dbReference type="OrthoDB" id="2260257at2759"/>
<feature type="chain" id="PRO_5012146700" description="Yeast cell wall synthesis Kre9/Knh1-like N-terminal domain-containing protein" evidence="2">
    <location>
        <begin position="20"/>
        <end position="116"/>
    </location>
</feature>
<name>A0A1Y1YME8_9FUNG</name>
<evidence type="ECO:0000313" key="4">
    <source>
        <dbReference type="EMBL" id="ORX99190.1"/>
    </source>
</evidence>
<dbReference type="AlphaFoldDB" id="A0A1Y1YME8"/>
<proteinExistence type="predicted"/>
<evidence type="ECO:0000256" key="2">
    <source>
        <dbReference type="SAM" id="SignalP"/>
    </source>
</evidence>
<dbReference type="InParanoid" id="A0A1Y1YME8"/>
<dbReference type="Pfam" id="PF10342">
    <property type="entry name" value="Kre9_KNH"/>
    <property type="match status" value="1"/>
</dbReference>
<dbReference type="PANTHER" id="PTHR40633">
    <property type="entry name" value="MATRIX PROTEIN, PUTATIVE (AFU_ORTHOLOGUE AFUA_8G05410)-RELATED"/>
    <property type="match status" value="1"/>
</dbReference>
<dbReference type="STRING" id="1314790.A0A1Y1YME8"/>
<keyword evidence="5" id="KW-1185">Reference proteome</keyword>
<sequence length="116" mass="13159">MFKSFYLAAILAMATLSQANMSITSPVATTKWTRGEYIDIEWIIEEQDLETSLTIELREGPAENLALSRTIAKDIDVNEESHIWKVPSDLKPGDKYAVRFIADTGAERYSHYFQIA</sequence>
<dbReference type="InterPro" id="IPR052982">
    <property type="entry name" value="SRP1/TIP1-like"/>
</dbReference>
<evidence type="ECO:0000256" key="1">
    <source>
        <dbReference type="ARBA" id="ARBA00022729"/>
    </source>
</evidence>
<feature type="domain" description="Yeast cell wall synthesis Kre9/Knh1-like N-terminal" evidence="3">
    <location>
        <begin position="25"/>
        <end position="115"/>
    </location>
</feature>
<protein>
    <recommendedName>
        <fullName evidence="3">Yeast cell wall synthesis Kre9/Knh1-like N-terminal domain-containing protein</fullName>
    </recommendedName>
</protein>
<dbReference type="Proteomes" id="UP000193498">
    <property type="component" value="Unassembled WGS sequence"/>
</dbReference>
<keyword evidence="1 2" id="KW-0732">Signal</keyword>
<dbReference type="PANTHER" id="PTHR40633:SF1">
    <property type="entry name" value="GPI ANCHORED SERINE-THREONINE RICH PROTEIN (AFU_ORTHOLOGUE AFUA_1G03630)"/>
    <property type="match status" value="1"/>
</dbReference>
<evidence type="ECO:0000259" key="3">
    <source>
        <dbReference type="Pfam" id="PF10342"/>
    </source>
</evidence>
<gene>
    <name evidence="4" type="ORF">K493DRAFT_299529</name>
</gene>
<organism evidence="4 5">
    <name type="scientific">Basidiobolus meristosporus CBS 931.73</name>
    <dbReference type="NCBI Taxonomy" id="1314790"/>
    <lineage>
        <taxon>Eukaryota</taxon>
        <taxon>Fungi</taxon>
        <taxon>Fungi incertae sedis</taxon>
        <taxon>Zoopagomycota</taxon>
        <taxon>Entomophthoromycotina</taxon>
        <taxon>Basidiobolomycetes</taxon>
        <taxon>Basidiobolales</taxon>
        <taxon>Basidiobolaceae</taxon>
        <taxon>Basidiobolus</taxon>
    </lineage>
</organism>
<comment type="caution">
    <text evidence="4">The sequence shown here is derived from an EMBL/GenBank/DDBJ whole genome shotgun (WGS) entry which is preliminary data.</text>
</comment>
<feature type="signal peptide" evidence="2">
    <location>
        <begin position="1"/>
        <end position="19"/>
    </location>
</feature>